<evidence type="ECO:0000256" key="3">
    <source>
        <dbReference type="ARBA" id="ARBA00023015"/>
    </source>
</evidence>
<keyword evidence="1" id="KW-0547">Nucleotide-binding</keyword>
<evidence type="ECO:0000256" key="6">
    <source>
        <dbReference type="SAM" id="Coils"/>
    </source>
</evidence>
<dbReference type="CDD" id="cd00130">
    <property type="entry name" value="PAS"/>
    <property type="match status" value="1"/>
</dbReference>
<name>A0ABV7A4U6_9BACI</name>
<dbReference type="InterPro" id="IPR027417">
    <property type="entry name" value="P-loop_NTPase"/>
</dbReference>
<dbReference type="Proteomes" id="UP001595387">
    <property type="component" value="Unassembled WGS sequence"/>
</dbReference>
<dbReference type="PANTHER" id="PTHR32071:SF57">
    <property type="entry name" value="C4-DICARBOXYLATE TRANSPORT TRANSCRIPTIONAL REGULATORY PROTEIN DCTD"/>
    <property type="match status" value="1"/>
</dbReference>
<organism evidence="10 11">
    <name type="scientific">Virgibacillus sediminis</name>
    <dbReference type="NCBI Taxonomy" id="202260"/>
    <lineage>
        <taxon>Bacteria</taxon>
        <taxon>Bacillati</taxon>
        <taxon>Bacillota</taxon>
        <taxon>Bacilli</taxon>
        <taxon>Bacillales</taxon>
        <taxon>Bacillaceae</taxon>
        <taxon>Virgibacillus</taxon>
    </lineage>
</organism>
<keyword evidence="3" id="KW-0805">Transcription regulation</keyword>
<dbReference type="EMBL" id="JBHRRZ010000013">
    <property type="protein sequence ID" value="MFC2948091.1"/>
    <property type="molecule type" value="Genomic_DNA"/>
</dbReference>
<evidence type="ECO:0000313" key="10">
    <source>
        <dbReference type="EMBL" id="MFC2948091.1"/>
    </source>
</evidence>
<keyword evidence="11" id="KW-1185">Reference proteome</keyword>
<comment type="caution">
    <text evidence="10">The sequence shown here is derived from an EMBL/GenBank/DDBJ whole genome shotgun (WGS) entry which is preliminary data.</text>
</comment>
<dbReference type="Gene3D" id="1.10.8.60">
    <property type="match status" value="1"/>
</dbReference>
<accession>A0ABV7A4U6</accession>
<reference evidence="11" key="1">
    <citation type="journal article" date="2019" name="Int. J. Syst. Evol. Microbiol.">
        <title>The Global Catalogue of Microorganisms (GCM) 10K type strain sequencing project: providing services to taxonomists for standard genome sequencing and annotation.</title>
        <authorList>
            <consortium name="The Broad Institute Genomics Platform"/>
            <consortium name="The Broad Institute Genome Sequencing Center for Infectious Disease"/>
            <person name="Wu L."/>
            <person name="Ma J."/>
        </authorList>
    </citation>
    <scope>NUCLEOTIDE SEQUENCE [LARGE SCALE GENOMIC DNA]</scope>
    <source>
        <strain evidence="11">KCTC 13193</strain>
    </source>
</reference>
<dbReference type="InterPro" id="IPR025662">
    <property type="entry name" value="Sigma_54_int_dom_ATP-bd_1"/>
</dbReference>
<keyword evidence="6" id="KW-0175">Coiled coil</keyword>
<proteinExistence type="predicted"/>
<feature type="domain" description="PAS" evidence="8">
    <location>
        <begin position="17"/>
        <end position="67"/>
    </location>
</feature>
<dbReference type="InterPro" id="IPR002078">
    <property type="entry name" value="Sigma_54_int"/>
</dbReference>
<feature type="coiled-coil region" evidence="6">
    <location>
        <begin position="120"/>
        <end position="154"/>
    </location>
</feature>
<keyword evidence="4" id="KW-0238">DNA-binding</keyword>
<dbReference type="InterPro" id="IPR058031">
    <property type="entry name" value="AAA_lid_NorR"/>
</dbReference>
<sequence length="477" mass="54727">MVNNKGLYNSLEYYKELSKDLEAILNSVYDVIYVSDYKGKTLRVSQSCERLWGKSEDELIGRDVYDLEKENVYSPSITRLVLERNDKVRSIQSTKTGRKLMAIGTPIRNKKGEIVRIINAARDVTEITQLQKEIDEMQQLIEGYRSELKEYKMEDFKHSKIIAKSPGMKQVIKLSDRISKVDSTVLVYGESGVGKEVVSNYIHENSYRTNKPFVKVNCGAIPESLLESELFGYEPGAFTGADKSGKIGLFEQANGGTILLDEIGEMSQAIQVKFLRVLQEREVTRIGGKKTIPIDVRIIATTNKNLSREVAEGNFREDLYYRLNVIPIFIPPLRERREDINDLVYLFLDFYNNKYTRKVTISDTAINNLIEYRFPGNIRELQNIIERIVVINDDSIIESIIDTVGVSSEFKEKTLNKNDVIIQNILPYKKCMEEAEKQLLKTVFNKYKKLTEVAEVLKIDPSTVSRKLNKHFPKGLE</sequence>
<dbReference type="Pfam" id="PF00989">
    <property type="entry name" value="PAS"/>
    <property type="match status" value="1"/>
</dbReference>
<dbReference type="SUPFAM" id="SSF55785">
    <property type="entry name" value="PYP-like sensor domain (PAS domain)"/>
    <property type="match status" value="1"/>
</dbReference>
<dbReference type="SMART" id="SM00091">
    <property type="entry name" value="PAS"/>
    <property type="match status" value="1"/>
</dbReference>
<protein>
    <submittedName>
        <fullName evidence="10">Sigma-54 interaction domain-containing protein</fullName>
    </submittedName>
</protein>
<dbReference type="PANTHER" id="PTHR32071">
    <property type="entry name" value="TRANSCRIPTIONAL REGULATORY PROTEIN"/>
    <property type="match status" value="1"/>
</dbReference>
<dbReference type="InterPro" id="IPR000700">
    <property type="entry name" value="PAS-assoc_C"/>
</dbReference>
<evidence type="ECO:0000259" key="8">
    <source>
        <dbReference type="PROSITE" id="PS50112"/>
    </source>
</evidence>
<dbReference type="PROSITE" id="PS00688">
    <property type="entry name" value="SIGMA54_INTERACT_3"/>
    <property type="match status" value="1"/>
</dbReference>
<dbReference type="InterPro" id="IPR035965">
    <property type="entry name" value="PAS-like_dom_sf"/>
</dbReference>
<dbReference type="Gene3D" id="3.30.450.20">
    <property type="entry name" value="PAS domain"/>
    <property type="match status" value="1"/>
</dbReference>
<evidence type="ECO:0000256" key="1">
    <source>
        <dbReference type="ARBA" id="ARBA00022741"/>
    </source>
</evidence>
<evidence type="ECO:0000259" key="7">
    <source>
        <dbReference type="PROSITE" id="PS50045"/>
    </source>
</evidence>
<dbReference type="Gene3D" id="1.10.10.60">
    <property type="entry name" value="Homeodomain-like"/>
    <property type="match status" value="1"/>
</dbReference>
<dbReference type="InterPro" id="IPR003593">
    <property type="entry name" value="AAA+_ATPase"/>
</dbReference>
<dbReference type="CDD" id="cd00009">
    <property type="entry name" value="AAA"/>
    <property type="match status" value="1"/>
</dbReference>
<dbReference type="InterPro" id="IPR025944">
    <property type="entry name" value="Sigma_54_int_dom_CS"/>
</dbReference>
<dbReference type="InterPro" id="IPR013767">
    <property type="entry name" value="PAS_fold"/>
</dbReference>
<gene>
    <name evidence="10" type="ORF">ACFODW_07015</name>
</gene>
<evidence type="ECO:0000256" key="5">
    <source>
        <dbReference type="ARBA" id="ARBA00023163"/>
    </source>
</evidence>
<dbReference type="NCBIfam" id="TIGR00229">
    <property type="entry name" value="sensory_box"/>
    <property type="match status" value="1"/>
</dbReference>
<dbReference type="Pfam" id="PF00158">
    <property type="entry name" value="Sigma54_activat"/>
    <property type="match status" value="1"/>
</dbReference>
<dbReference type="PROSITE" id="PS50045">
    <property type="entry name" value="SIGMA54_INTERACT_4"/>
    <property type="match status" value="1"/>
</dbReference>
<feature type="domain" description="Sigma-54 factor interaction" evidence="7">
    <location>
        <begin position="161"/>
        <end position="390"/>
    </location>
</feature>
<evidence type="ECO:0000256" key="4">
    <source>
        <dbReference type="ARBA" id="ARBA00023125"/>
    </source>
</evidence>
<evidence type="ECO:0000313" key="11">
    <source>
        <dbReference type="Proteomes" id="UP001595387"/>
    </source>
</evidence>
<dbReference type="RefSeq" id="WP_390304672.1">
    <property type="nucleotide sequence ID" value="NZ_JBHRRZ010000013.1"/>
</dbReference>
<dbReference type="Gene3D" id="3.40.50.300">
    <property type="entry name" value="P-loop containing nucleotide triphosphate hydrolases"/>
    <property type="match status" value="1"/>
</dbReference>
<feature type="domain" description="PAC" evidence="9">
    <location>
        <begin position="84"/>
        <end position="136"/>
    </location>
</feature>
<dbReference type="SMART" id="SM00382">
    <property type="entry name" value="AAA"/>
    <property type="match status" value="1"/>
</dbReference>
<evidence type="ECO:0000256" key="2">
    <source>
        <dbReference type="ARBA" id="ARBA00022840"/>
    </source>
</evidence>
<dbReference type="PROSITE" id="PS00676">
    <property type="entry name" value="SIGMA54_INTERACT_2"/>
    <property type="match status" value="1"/>
</dbReference>
<dbReference type="InterPro" id="IPR009057">
    <property type="entry name" value="Homeodomain-like_sf"/>
</dbReference>
<dbReference type="SUPFAM" id="SSF46689">
    <property type="entry name" value="Homeodomain-like"/>
    <property type="match status" value="1"/>
</dbReference>
<dbReference type="SUPFAM" id="SSF52540">
    <property type="entry name" value="P-loop containing nucleoside triphosphate hydrolases"/>
    <property type="match status" value="1"/>
</dbReference>
<evidence type="ECO:0000259" key="9">
    <source>
        <dbReference type="PROSITE" id="PS50113"/>
    </source>
</evidence>
<dbReference type="PROSITE" id="PS00675">
    <property type="entry name" value="SIGMA54_INTERACT_1"/>
    <property type="match status" value="1"/>
</dbReference>
<keyword evidence="5" id="KW-0804">Transcription</keyword>
<dbReference type="InterPro" id="IPR025943">
    <property type="entry name" value="Sigma_54_int_dom_ATP-bd_2"/>
</dbReference>
<dbReference type="InterPro" id="IPR000014">
    <property type="entry name" value="PAS"/>
</dbReference>
<dbReference type="Pfam" id="PF25601">
    <property type="entry name" value="AAA_lid_14"/>
    <property type="match status" value="1"/>
</dbReference>
<keyword evidence="2" id="KW-0067">ATP-binding</keyword>
<dbReference type="PROSITE" id="PS50113">
    <property type="entry name" value="PAC"/>
    <property type="match status" value="1"/>
</dbReference>
<dbReference type="PROSITE" id="PS50112">
    <property type="entry name" value="PAS"/>
    <property type="match status" value="1"/>
</dbReference>